<comment type="similarity">
    <text evidence="1">Belongs to the type-B carboxylesterase/lipase family.</text>
</comment>
<sequence>LVTIPLTKEIIFHNLQLEADIEFVAPAQREIDAYVENGLSVYAYSFDYMPRSPIYEEERKSYSIFGNNVLKVVRKGTQMSDQSARKAFHGLDHAFIFTRGYSSNLQIEPYTKRDRQMSKMLTTMITNFVKDGDPTPTPWNGFKWPPFTNSSAEYAILDLPPKKAKGSLHWPVTNFWNKETILLEEYTINDKTSSKNSDELTNEERLQLSAYRRAWWALWLLVAAIALVIWLSVICIVVTRCHSPRAKPYDNIVVNR</sequence>
<evidence type="ECO:0000313" key="4">
    <source>
        <dbReference type="Proteomes" id="UP000036681"/>
    </source>
</evidence>
<reference evidence="5" key="1">
    <citation type="submission" date="2017-02" db="UniProtKB">
        <authorList>
            <consortium name="WormBaseParasite"/>
        </authorList>
    </citation>
    <scope>IDENTIFICATION</scope>
</reference>
<proteinExistence type="inferred from homology"/>
<dbReference type="WBParaSite" id="ALUE_0001690401-mRNA-1">
    <property type="protein sequence ID" value="ALUE_0001690401-mRNA-1"/>
    <property type="gene ID" value="ALUE_0001690401"/>
</dbReference>
<keyword evidence="2" id="KW-0472">Membrane</keyword>
<dbReference type="PANTHER" id="PTHR43903">
    <property type="entry name" value="NEUROLIGIN"/>
    <property type="match status" value="1"/>
</dbReference>
<dbReference type="InterPro" id="IPR002018">
    <property type="entry name" value="CarbesteraseB"/>
</dbReference>
<dbReference type="AlphaFoldDB" id="A0A0M3IFC8"/>
<keyword evidence="2" id="KW-1133">Transmembrane helix</keyword>
<dbReference type="Gene3D" id="3.40.50.1820">
    <property type="entry name" value="alpha/beta hydrolase"/>
    <property type="match status" value="1"/>
</dbReference>
<accession>A0A0M3IFC8</accession>
<feature type="domain" description="Carboxylesterase type B" evidence="3">
    <location>
        <begin position="15"/>
        <end position="176"/>
    </location>
</feature>
<keyword evidence="4" id="KW-1185">Reference proteome</keyword>
<evidence type="ECO:0000256" key="2">
    <source>
        <dbReference type="SAM" id="Phobius"/>
    </source>
</evidence>
<organism evidence="4 5">
    <name type="scientific">Ascaris lumbricoides</name>
    <name type="common">Giant roundworm</name>
    <dbReference type="NCBI Taxonomy" id="6252"/>
    <lineage>
        <taxon>Eukaryota</taxon>
        <taxon>Metazoa</taxon>
        <taxon>Ecdysozoa</taxon>
        <taxon>Nematoda</taxon>
        <taxon>Chromadorea</taxon>
        <taxon>Rhabditida</taxon>
        <taxon>Spirurina</taxon>
        <taxon>Ascaridomorpha</taxon>
        <taxon>Ascaridoidea</taxon>
        <taxon>Ascarididae</taxon>
        <taxon>Ascaris</taxon>
    </lineage>
</organism>
<feature type="transmembrane region" description="Helical" evidence="2">
    <location>
        <begin position="214"/>
        <end position="238"/>
    </location>
</feature>
<dbReference type="Pfam" id="PF00135">
    <property type="entry name" value="COesterase"/>
    <property type="match status" value="1"/>
</dbReference>
<dbReference type="Proteomes" id="UP000036681">
    <property type="component" value="Unplaced"/>
</dbReference>
<evidence type="ECO:0000259" key="3">
    <source>
        <dbReference type="Pfam" id="PF00135"/>
    </source>
</evidence>
<dbReference type="InterPro" id="IPR051093">
    <property type="entry name" value="Neuroligin/BSAL"/>
</dbReference>
<dbReference type="SUPFAM" id="SSF53474">
    <property type="entry name" value="alpha/beta-Hydrolases"/>
    <property type="match status" value="1"/>
</dbReference>
<protein>
    <submittedName>
        <fullName evidence="5">COesterase domain-containing protein</fullName>
    </submittedName>
</protein>
<keyword evidence="2" id="KW-0812">Transmembrane</keyword>
<dbReference type="InterPro" id="IPR029058">
    <property type="entry name" value="AB_hydrolase_fold"/>
</dbReference>
<name>A0A0M3IFC8_ASCLU</name>
<evidence type="ECO:0000256" key="1">
    <source>
        <dbReference type="ARBA" id="ARBA00005964"/>
    </source>
</evidence>
<evidence type="ECO:0000313" key="5">
    <source>
        <dbReference type="WBParaSite" id="ALUE_0001690401-mRNA-1"/>
    </source>
</evidence>